<dbReference type="PANTHER" id="PTHR48207:SF3">
    <property type="entry name" value="SUCCINATE--HYDROXYMETHYLGLUTARATE COA-TRANSFERASE"/>
    <property type="match status" value="1"/>
</dbReference>
<sequence length="786" mass="84366">MAGPLDGLVVIDASWGMPAAISTMMLADYGARVVKLERPGGPHEANSALRKSTDRGKWSVEADLNTPEGRAIAEQLLSGADVFVESFGAGRAPGGLDYDRVHELFPELVYCSVTGYGNDGPLAGRPGYEALLNARLGQMAEQVGHRDGPIFLGHPTVSYGTAFITTIGILAALRARKLNGTGQKVDTSLLDGMLAISSMNWWWNEKDISYLARSGNQKGFGNKRLITDPFQCADGQWLIPHTGGPGSYKRMMDLLGFGEQTRAIEGPEMAVPLDDVELDIARNKVPEAFRSRPRDEWLELFHAADIAALPVLHPEETFDDDQVVHAGVAIELPDADHGTLRQIGPVIRFEKSTPATPEPAPAVGAHNDRVAEIARSPLWAPAPAGEAVTSPLHGVKILDFSSYFATGFGARLLSDLGADVIKIEPLIGDQMRPLGDLFEGANRGKRTIALDLRSPEGQEIAHRLVAEADVVMQNYRPGKAEKIGLGYEQLRAINPDLIYAYLPGFGSSGPKSTLKSFAPLVSGLVGLNFEGSGAGNPPIRRVIGNEDLYNGFLGAVTVLLALHHRANTGAGQYVESPQLHSSLFVISEHSATLDGEAVPAHRLDSEQTGLSPLYRLYRTADGWIAIAAFGDAAFGRLAAALELSGLVGDERFATTAARSANVEALARTLGTRFAELTSAQAFSLLDDNNVPAEIPLDYPAMPELLWEEWATESGRVVEHHHPEYGWSREVGMVIHLSDTPGRFKGGSPRLGRDSAEILGELGYSAEQIAHLTATVCTQAAVAQKEA</sequence>
<organism evidence="2 3">
    <name type="scientific">Nocardia vermiculata</name>
    <dbReference type="NCBI Taxonomy" id="257274"/>
    <lineage>
        <taxon>Bacteria</taxon>
        <taxon>Bacillati</taxon>
        <taxon>Actinomycetota</taxon>
        <taxon>Actinomycetes</taxon>
        <taxon>Mycobacteriales</taxon>
        <taxon>Nocardiaceae</taxon>
        <taxon>Nocardia</taxon>
    </lineage>
</organism>
<keyword evidence="1 2" id="KW-0808">Transferase</keyword>
<dbReference type="RefSeq" id="WP_067871387.1">
    <property type="nucleotide sequence ID" value="NZ_JAAXOP010000008.1"/>
</dbReference>
<dbReference type="EMBL" id="JAAXOP010000008">
    <property type="protein sequence ID" value="NKY51643.1"/>
    <property type="molecule type" value="Genomic_DNA"/>
</dbReference>
<dbReference type="Gene3D" id="3.30.1540.10">
    <property type="entry name" value="formyl-coa transferase, domain 3"/>
    <property type="match status" value="1"/>
</dbReference>
<protein>
    <submittedName>
        <fullName evidence="2">CoA transferase</fullName>
    </submittedName>
</protein>
<dbReference type="InterPro" id="IPR023606">
    <property type="entry name" value="CoA-Trfase_III_dom_1_sf"/>
</dbReference>
<accession>A0A846XWZ4</accession>
<evidence type="ECO:0000313" key="3">
    <source>
        <dbReference type="Proteomes" id="UP000565711"/>
    </source>
</evidence>
<gene>
    <name evidence="2" type="ORF">HGA08_15590</name>
</gene>
<comment type="caution">
    <text evidence="2">The sequence shown here is derived from an EMBL/GenBank/DDBJ whole genome shotgun (WGS) entry which is preliminary data.</text>
</comment>
<dbReference type="Proteomes" id="UP000565711">
    <property type="component" value="Unassembled WGS sequence"/>
</dbReference>
<evidence type="ECO:0000256" key="1">
    <source>
        <dbReference type="ARBA" id="ARBA00022679"/>
    </source>
</evidence>
<name>A0A846XWZ4_9NOCA</name>
<dbReference type="Pfam" id="PF02515">
    <property type="entry name" value="CoA_transf_3"/>
    <property type="match status" value="2"/>
</dbReference>
<dbReference type="AlphaFoldDB" id="A0A846XWZ4"/>
<keyword evidence="3" id="KW-1185">Reference proteome</keyword>
<proteinExistence type="predicted"/>
<evidence type="ECO:0000313" key="2">
    <source>
        <dbReference type="EMBL" id="NKY51643.1"/>
    </source>
</evidence>
<dbReference type="Gene3D" id="3.40.50.10540">
    <property type="entry name" value="Crotonobetainyl-coa:carnitine coa-transferase, domain 1"/>
    <property type="match status" value="3"/>
</dbReference>
<dbReference type="SUPFAM" id="SSF89796">
    <property type="entry name" value="CoA-transferase family III (CaiB/BaiF)"/>
    <property type="match status" value="2"/>
</dbReference>
<dbReference type="PANTHER" id="PTHR48207">
    <property type="entry name" value="SUCCINATE--HYDROXYMETHYLGLUTARATE COA-TRANSFERASE"/>
    <property type="match status" value="1"/>
</dbReference>
<dbReference type="InterPro" id="IPR044855">
    <property type="entry name" value="CoA-Trfase_III_dom3_sf"/>
</dbReference>
<dbReference type="InterPro" id="IPR050483">
    <property type="entry name" value="CoA-transferase_III_domain"/>
</dbReference>
<dbReference type="GO" id="GO:0008410">
    <property type="term" value="F:CoA-transferase activity"/>
    <property type="evidence" value="ECO:0007669"/>
    <property type="project" value="TreeGrafter"/>
</dbReference>
<dbReference type="InterPro" id="IPR003673">
    <property type="entry name" value="CoA-Trfase_fam_III"/>
</dbReference>
<reference evidence="2 3" key="1">
    <citation type="submission" date="2020-04" db="EMBL/GenBank/DDBJ databases">
        <title>MicrobeNet Type strains.</title>
        <authorList>
            <person name="Nicholson A.C."/>
        </authorList>
    </citation>
    <scope>NUCLEOTIDE SEQUENCE [LARGE SCALE GENOMIC DNA]</scope>
    <source>
        <strain evidence="2 3">JCM 12354</strain>
    </source>
</reference>